<organism evidence="2 3">
    <name type="scientific">Pyxidicoccus parkwayensis</name>
    <dbReference type="NCBI Taxonomy" id="2813578"/>
    <lineage>
        <taxon>Bacteria</taxon>
        <taxon>Pseudomonadati</taxon>
        <taxon>Myxococcota</taxon>
        <taxon>Myxococcia</taxon>
        <taxon>Myxococcales</taxon>
        <taxon>Cystobacterineae</taxon>
        <taxon>Myxococcaceae</taxon>
        <taxon>Pyxidicoccus</taxon>
    </lineage>
</organism>
<evidence type="ECO:0008006" key="4">
    <source>
        <dbReference type="Google" id="ProtNLM"/>
    </source>
</evidence>
<protein>
    <recommendedName>
        <fullName evidence="4">PRC-barrel domain-containing protein</fullName>
    </recommendedName>
</protein>
<accession>A0ABX7NU51</accession>
<dbReference type="EMBL" id="CP071090">
    <property type="protein sequence ID" value="QSQ22442.1"/>
    <property type="molecule type" value="Genomic_DNA"/>
</dbReference>
<sequence>MTSMAWPDSGSPYERRSIVQGMRVRDEDGKKLGHVALIGQEHLYVRRWPFSPHWTEVPLARVRHVSRGEVLLEGRAAGRQVKAGREAHGEIPTLTHPLTETAGWGDART</sequence>
<reference evidence="2 3" key="1">
    <citation type="submission" date="2021-02" db="EMBL/GenBank/DDBJ databases">
        <title>De Novo genome assembly of isolated myxobacteria.</title>
        <authorList>
            <person name="Stevens D.C."/>
        </authorList>
    </citation>
    <scope>NUCLEOTIDE SEQUENCE [LARGE SCALE GENOMIC DNA]</scope>
    <source>
        <strain evidence="3">SCPEA02</strain>
    </source>
</reference>
<name>A0ABX7NU51_9BACT</name>
<keyword evidence="3" id="KW-1185">Reference proteome</keyword>
<feature type="region of interest" description="Disordered" evidence="1">
    <location>
        <begin position="78"/>
        <end position="109"/>
    </location>
</feature>
<proteinExistence type="predicted"/>
<feature type="region of interest" description="Disordered" evidence="1">
    <location>
        <begin position="1"/>
        <end position="20"/>
    </location>
</feature>
<dbReference type="Proteomes" id="UP000662747">
    <property type="component" value="Chromosome"/>
</dbReference>
<evidence type="ECO:0000313" key="3">
    <source>
        <dbReference type="Proteomes" id="UP000662747"/>
    </source>
</evidence>
<evidence type="ECO:0000256" key="1">
    <source>
        <dbReference type="SAM" id="MobiDB-lite"/>
    </source>
</evidence>
<gene>
    <name evidence="2" type="ORF">JY651_46240</name>
</gene>
<evidence type="ECO:0000313" key="2">
    <source>
        <dbReference type="EMBL" id="QSQ22442.1"/>
    </source>
</evidence>